<evidence type="ECO:0000313" key="1">
    <source>
        <dbReference type="EMBL" id="EXZ74584.1"/>
    </source>
</evidence>
<comment type="caution">
    <text evidence="1">The sequence shown here is derived from an EMBL/GenBank/DDBJ whole genome shotgun (WGS) entry which is preliminary data.</text>
</comment>
<sequence>MESFHTWSSSGRWFVFSSKRLDGLWARPFFASFDPETGRAGKPFLMPQKDPDFYDTFTKTYNLPEMIKQPVRNGNEMIEAIK</sequence>
<protein>
    <submittedName>
        <fullName evidence="1">Uncharacterized protein</fullName>
    </submittedName>
</protein>
<evidence type="ECO:0000313" key="2">
    <source>
        <dbReference type="Proteomes" id="UP000020938"/>
    </source>
</evidence>
<dbReference type="PATRIC" id="fig|1339314.3.peg.1231"/>
<dbReference type="EMBL" id="JGDS01000039">
    <property type="protein sequence ID" value="EXZ74584.1"/>
    <property type="molecule type" value="Genomic_DNA"/>
</dbReference>
<gene>
    <name evidence="1" type="ORF">M123_0997</name>
</gene>
<accession>A0A016CT89</accession>
<dbReference type="AlphaFoldDB" id="A0A016CT89"/>
<proteinExistence type="predicted"/>
<dbReference type="Proteomes" id="UP000020938">
    <property type="component" value="Unassembled WGS sequence"/>
</dbReference>
<name>A0A016CT89_BACFG</name>
<organism evidence="1 2">
    <name type="scientific">Bacteroides fragilis str. 3976T8</name>
    <dbReference type="NCBI Taxonomy" id="1339314"/>
    <lineage>
        <taxon>Bacteria</taxon>
        <taxon>Pseudomonadati</taxon>
        <taxon>Bacteroidota</taxon>
        <taxon>Bacteroidia</taxon>
        <taxon>Bacteroidales</taxon>
        <taxon>Bacteroidaceae</taxon>
        <taxon>Bacteroides</taxon>
    </lineage>
</organism>
<reference evidence="1 2" key="1">
    <citation type="submission" date="2014-02" db="EMBL/GenBank/DDBJ databases">
        <authorList>
            <person name="Sears C."/>
            <person name="Carroll K."/>
            <person name="Sack B.R."/>
            <person name="Qadri F."/>
            <person name="Myers L.L."/>
            <person name="Chung G.-T."/>
            <person name="Escheverria P."/>
            <person name="Fraser C.M."/>
            <person name="Sadzewicz L."/>
            <person name="Shefchek K.A."/>
            <person name="Tallon L."/>
            <person name="Das S.P."/>
            <person name="Daugherty S."/>
            <person name="Mongodin E.F."/>
        </authorList>
    </citation>
    <scope>NUCLEOTIDE SEQUENCE [LARGE SCALE GENOMIC DNA]</scope>
    <source>
        <strain evidence="1 2">3976T8</strain>
    </source>
</reference>